<organism evidence="1 2">
    <name type="scientific">Rugamonas rubra</name>
    <dbReference type="NCBI Taxonomy" id="758825"/>
    <lineage>
        <taxon>Bacteria</taxon>
        <taxon>Pseudomonadati</taxon>
        <taxon>Pseudomonadota</taxon>
        <taxon>Betaproteobacteria</taxon>
        <taxon>Burkholderiales</taxon>
        <taxon>Oxalobacteraceae</taxon>
        <taxon>Telluria group</taxon>
        <taxon>Rugamonas</taxon>
    </lineage>
</organism>
<accession>A0A1I4RYT0</accession>
<dbReference type="RefSeq" id="WP_093389982.1">
    <property type="nucleotide sequence ID" value="NZ_FOTW01000024.1"/>
</dbReference>
<dbReference type="Proteomes" id="UP000199470">
    <property type="component" value="Unassembled WGS sequence"/>
</dbReference>
<dbReference type="EMBL" id="FOTW01000024">
    <property type="protein sequence ID" value="SFM57331.1"/>
    <property type="molecule type" value="Genomic_DNA"/>
</dbReference>
<dbReference type="AlphaFoldDB" id="A0A1I4RYT0"/>
<gene>
    <name evidence="1" type="ORF">SAMN02982985_04527</name>
</gene>
<protein>
    <submittedName>
        <fullName evidence="1">Uncharacterized protein</fullName>
    </submittedName>
</protein>
<proteinExistence type="predicted"/>
<keyword evidence="2" id="KW-1185">Reference proteome</keyword>
<sequence>MPPKLPRPDLSTLPETEKDKLIVHLMDMIDRLLAQVFTLTAKVEKLALQLTKNSKQGALLHKSLTH</sequence>
<evidence type="ECO:0000313" key="1">
    <source>
        <dbReference type="EMBL" id="SFM57331.1"/>
    </source>
</evidence>
<reference evidence="1 2" key="1">
    <citation type="submission" date="2016-10" db="EMBL/GenBank/DDBJ databases">
        <authorList>
            <person name="de Groot N.N."/>
        </authorList>
    </citation>
    <scope>NUCLEOTIDE SEQUENCE [LARGE SCALE GENOMIC DNA]</scope>
    <source>
        <strain evidence="1 2">ATCC 43154</strain>
    </source>
</reference>
<name>A0A1I4RYT0_9BURK</name>
<evidence type="ECO:0000313" key="2">
    <source>
        <dbReference type="Proteomes" id="UP000199470"/>
    </source>
</evidence>